<name>A0ABM3WU03_ERIEU</name>
<dbReference type="InterPro" id="IPR040791">
    <property type="entry name" value="DUF5555"/>
</dbReference>
<evidence type="ECO:0000313" key="2">
    <source>
        <dbReference type="Proteomes" id="UP001652624"/>
    </source>
</evidence>
<evidence type="ECO:0000313" key="3">
    <source>
        <dbReference type="RefSeq" id="XP_060040058.1"/>
    </source>
</evidence>
<sequence length="314" mass="32968">LIRTICGESKHITAYRKNNLNKFYGKTMKKTYFSKEGDMLAARHLLAFDINIQYTPIIKVILNVKKAQDSLDFSGLDKNVPTYWSALFSGGKTAAKAPPKLPRSKPVGAVTPFPAGSWEKTGRWRPRALAPLPAGHLSESLSGGAGKEVQTRVLGKGPRRLRAPRGWAAWSGAAGQPGSPPHPQRASRSCAGAGPPPQGALPVDLEREGAALCARQRGHGLGGRARRGAAAAPARPERDALLSCQAPELQTSAFPPGALRCPLGAARARRGGRGGEPDSAWSAWHAGADGRGGCGRPRKCPPDAASGGALRPGP</sequence>
<proteinExistence type="predicted"/>
<protein>
    <submittedName>
        <fullName evidence="3">Uncharacterized protein DOCK8-AS1-like</fullName>
    </submittedName>
</protein>
<dbReference type="RefSeq" id="XP_060040058.1">
    <property type="nucleotide sequence ID" value="XM_060184075.1"/>
</dbReference>
<feature type="non-terminal residue" evidence="3">
    <location>
        <position position="1"/>
    </location>
</feature>
<accession>A0ABM3WU03</accession>
<organism evidence="2 3">
    <name type="scientific">Erinaceus europaeus</name>
    <name type="common">Western European hedgehog</name>
    <dbReference type="NCBI Taxonomy" id="9365"/>
    <lineage>
        <taxon>Eukaryota</taxon>
        <taxon>Metazoa</taxon>
        <taxon>Chordata</taxon>
        <taxon>Craniata</taxon>
        <taxon>Vertebrata</taxon>
        <taxon>Euteleostomi</taxon>
        <taxon>Mammalia</taxon>
        <taxon>Eutheria</taxon>
        <taxon>Laurasiatheria</taxon>
        <taxon>Eulipotyphla</taxon>
        <taxon>Erinaceidae</taxon>
        <taxon>Erinaceinae</taxon>
        <taxon>Erinaceus</taxon>
    </lineage>
</organism>
<feature type="region of interest" description="Disordered" evidence="1">
    <location>
        <begin position="135"/>
        <end position="202"/>
    </location>
</feature>
<evidence type="ECO:0000256" key="1">
    <source>
        <dbReference type="SAM" id="MobiDB-lite"/>
    </source>
</evidence>
<reference evidence="3" key="1">
    <citation type="submission" date="2025-08" db="UniProtKB">
        <authorList>
            <consortium name="RefSeq"/>
        </authorList>
    </citation>
    <scope>IDENTIFICATION</scope>
</reference>
<dbReference type="Pfam" id="PF17710">
    <property type="entry name" value="DUF5555"/>
    <property type="match status" value="1"/>
</dbReference>
<dbReference type="GeneID" id="132536357"/>
<dbReference type="Proteomes" id="UP001652624">
    <property type="component" value="Unplaced"/>
</dbReference>
<keyword evidence="2" id="KW-1185">Reference proteome</keyword>
<feature type="region of interest" description="Disordered" evidence="1">
    <location>
        <begin position="267"/>
        <end position="314"/>
    </location>
</feature>
<gene>
    <name evidence="3" type="primary">LOC132536357</name>
</gene>